<dbReference type="RefSeq" id="XP_013253879.1">
    <property type="nucleotide sequence ID" value="XM_013398425.1"/>
</dbReference>
<evidence type="ECO:0000256" key="3">
    <source>
        <dbReference type="ARBA" id="ARBA00011738"/>
    </source>
</evidence>
<evidence type="ECO:0000256" key="2">
    <source>
        <dbReference type="ARBA" id="ARBA00008072"/>
    </source>
</evidence>
<keyword evidence="5" id="KW-0479">Metal-binding</keyword>
<evidence type="ECO:0000256" key="5">
    <source>
        <dbReference type="ARBA" id="ARBA00022723"/>
    </source>
</evidence>
<dbReference type="VEuPathDB" id="FungiDB:A1O9_12639"/>
<evidence type="ECO:0000259" key="12">
    <source>
        <dbReference type="Pfam" id="PF08240"/>
    </source>
</evidence>
<keyword evidence="8" id="KW-0560">Oxidoreductase</keyword>
<dbReference type="InterPro" id="IPR036291">
    <property type="entry name" value="NAD(P)-bd_dom_sf"/>
</dbReference>
<organism evidence="13 14">
    <name type="scientific">Exophiala aquamarina CBS 119918</name>
    <dbReference type="NCBI Taxonomy" id="1182545"/>
    <lineage>
        <taxon>Eukaryota</taxon>
        <taxon>Fungi</taxon>
        <taxon>Dikarya</taxon>
        <taxon>Ascomycota</taxon>
        <taxon>Pezizomycotina</taxon>
        <taxon>Eurotiomycetes</taxon>
        <taxon>Chaetothyriomycetidae</taxon>
        <taxon>Chaetothyriales</taxon>
        <taxon>Herpotrichiellaceae</taxon>
        <taxon>Exophiala</taxon>
    </lineage>
</organism>
<reference evidence="13 14" key="1">
    <citation type="submission" date="2013-03" db="EMBL/GenBank/DDBJ databases">
        <title>The Genome Sequence of Exophiala aquamarina CBS 119918.</title>
        <authorList>
            <consortium name="The Broad Institute Genomics Platform"/>
            <person name="Cuomo C."/>
            <person name="de Hoog S."/>
            <person name="Gorbushina A."/>
            <person name="Walker B."/>
            <person name="Young S.K."/>
            <person name="Zeng Q."/>
            <person name="Gargeya S."/>
            <person name="Fitzgerald M."/>
            <person name="Haas B."/>
            <person name="Abouelleil A."/>
            <person name="Allen A.W."/>
            <person name="Alvarado L."/>
            <person name="Arachchi H.M."/>
            <person name="Berlin A.M."/>
            <person name="Chapman S.B."/>
            <person name="Gainer-Dewar J."/>
            <person name="Goldberg J."/>
            <person name="Griggs A."/>
            <person name="Gujja S."/>
            <person name="Hansen M."/>
            <person name="Howarth C."/>
            <person name="Imamovic A."/>
            <person name="Ireland A."/>
            <person name="Larimer J."/>
            <person name="McCowan C."/>
            <person name="Murphy C."/>
            <person name="Pearson M."/>
            <person name="Poon T.W."/>
            <person name="Priest M."/>
            <person name="Roberts A."/>
            <person name="Saif S."/>
            <person name="Shea T."/>
            <person name="Sisk P."/>
            <person name="Sykes S."/>
            <person name="Wortman J."/>
            <person name="Nusbaum C."/>
            <person name="Birren B."/>
        </authorList>
    </citation>
    <scope>NUCLEOTIDE SEQUENCE [LARGE SCALE GENOMIC DNA]</scope>
    <source>
        <strain evidence="13 14">CBS 119918</strain>
    </source>
</reference>
<dbReference type="AlphaFoldDB" id="A0A072NTX2"/>
<comment type="catalytic activity">
    <reaction evidence="10">
        <text>a primary alcohol + NADP(+) = an aldehyde + NADPH + H(+)</text>
        <dbReference type="Rhea" id="RHEA:15937"/>
        <dbReference type="ChEBI" id="CHEBI:15378"/>
        <dbReference type="ChEBI" id="CHEBI:15734"/>
        <dbReference type="ChEBI" id="CHEBI:17478"/>
        <dbReference type="ChEBI" id="CHEBI:57783"/>
        <dbReference type="ChEBI" id="CHEBI:58349"/>
        <dbReference type="EC" id="1.1.1.2"/>
    </reaction>
    <physiologicalReaction direction="left-to-right" evidence="10">
        <dbReference type="Rhea" id="RHEA:15938"/>
    </physiologicalReaction>
    <physiologicalReaction direction="right-to-left" evidence="10">
        <dbReference type="Rhea" id="RHEA:15939"/>
    </physiologicalReaction>
</comment>
<dbReference type="Gene3D" id="3.40.50.720">
    <property type="entry name" value="NAD(P)-binding Rossmann-like Domain"/>
    <property type="match status" value="1"/>
</dbReference>
<keyword evidence="6" id="KW-0862">Zinc</keyword>
<dbReference type="STRING" id="1182545.A0A072NTX2"/>
<comment type="caution">
    <text evidence="13">The sequence shown here is derived from an EMBL/GenBank/DDBJ whole genome shotgun (WGS) entry which is preliminary data.</text>
</comment>
<keyword evidence="4" id="KW-0597">Phosphoprotein</keyword>
<dbReference type="Pfam" id="PF08240">
    <property type="entry name" value="ADH_N"/>
    <property type="match status" value="1"/>
</dbReference>
<evidence type="ECO:0000256" key="6">
    <source>
        <dbReference type="ARBA" id="ARBA00022833"/>
    </source>
</evidence>
<dbReference type="EC" id="1.1.1.2" evidence="9"/>
<name>A0A072NTX2_9EURO</name>
<evidence type="ECO:0000256" key="8">
    <source>
        <dbReference type="ARBA" id="ARBA00023002"/>
    </source>
</evidence>
<dbReference type="Proteomes" id="UP000027920">
    <property type="component" value="Unassembled WGS sequence"/>
</dbReference>
<dbReference type="InterPro" id="IPR013149">
    <property type="entry name" value="ADH-like_C"/>
</dbReference>
<dbReference type="EMBL" id="AMGV01000025">
    <property type="protein sequence ID" value="KEF51289.1"/>
    <property type="molecule type" value="Genomic_DNA"/>
</dbReference>
<dbReference type="InterPro" id="IPR011032">
    <property type="entry name" value="GroES-like_sf"/>
</dbReference>
<evidence type="ECO:0000256" key="7">
    <source>
        <dbReference type="ARBA" id="ARBA00022857"/>
    </source>
</evidence>
<evidence type="ECO:0000256" key="1">
    <source>
        <dbReference type="ARBA" id="ARBA00001947"/>
    </source>
</evidence>
<dbReference type="GeneID" id="25287533"/>
<comment type="similarity">
    <text evidence="2">Belongs to the zinc-containing alcohol dehydrogenase family.</text>
</comment>
<dbReference type="GO" id="GO:0008106">
    <property type="term" value="F:alcohol dehydrogenase (NADP+) activity"/>
    <property type="evidence" value="ECO:0007669"/>
    <property type="project" value="UniProtKB-EC"/>
</dbReference>
<comment type="cofactor">
    <cofactor evidence="1">
        <name>Zn(2+)</name>
        <dbReference type="ChEBI" id="CHEBI:29105"/>
    </cofactor>
</comment>
<proteinExistence type="inferred from homology"/>
<dbReference type="InterPro" id="IPR013154">
    <property type="entry name" value="ADH-like_N"/>
</dbReference>
<sequence>MPYPEEAEGFQIDSAETWTEFHKRHFKLKPFGEYDVDVKISACGVCGSDVHTITGGWGSQHFPLAVGHEILGTAIRVGSKVTLIKEGERVGVGAQSFSCGECKQCKNENETYCPNIMIDTYGSKWPEEYGGVVSQGGYSSHVRTNERWVFPIPEKLDTNIAAPMLCAGLTAYSPLVRNGAGPGKKVGIIGLGGIGHFGILFAKALGAEVWAISRSRSKEEDAKKLGADGFIATNEDDWEKPHRFSFDLIVNCANSSKGFDLAKYLSLMDVHAPFVSVGLPEEAGQEIKAQNLLSNGVLIGASHLGSRREMLEMLQLAADKGIKSWVEEIDIGEAGLKEAVTRLKKNDIKYRFTLTGYDKAFGA</sequence>
<dbReference type="Pfam" id="PF00107">
    <property type="entry name" value="ADH_zinc_N"/>
    <property type="match status" value="1"/>
</dbReference>
<feature type="domain" description="Alcohol dehydrogenase-like C-terminal" evidence="11">
    <location>
        <begin position="193"/>
        <end position="318"/>
    </location>
</feature>
<dbReference type="HOGENOM" id="CLU_026673_20_2_1"/>
<dbReference type="GO" id="GO:0046872">
    <property type="term" value="F:metal ion binding"/>
    <property type="evidence" value="ECO:0007669"/>
    <property type="project" value="UniProtKB-KW"/>
</dbReference>
<evidence type="ECO:0000313" key="14">
    <source>
        <dbReference type="Proteomes" id="UP000027920"/>
    </source>
</evidence>
<dbReference type="Gene3D" id="3.90.180.10">
    <property type="entry name" value="Medium-chain alcohol dehydrogenases, catalytic domain"/>
    <property type="match status" value="1"/>
</dbReference>
<dbReference type="SUPFAM" id="SSF51735">
    <property type="entry name" value="NAD(P)-binding Rossmann-fold domains"/>
    <property type="match status" value="1"/>
</dbReference>
<gene>
    <name evidence="13" type="ORF">A1O9_12639</name>
</gene>
<evidence type="ECO:0000256" key="9">
    <source>
        <dbReference type="ARBA" id="ARBA00024074"/>
    </source>
</evidence>
<keyword evidence="14" id="KW-1185">Reference proteome</keyword>
<dbReference type="CDD" id="cd05283">
    <property type="entry name" value="CAD1"/>
    <property type="match status" value="1"/>
</dbReference>
<comment type="subunit">
    <text evidence="3">Homodimer.</text>
</comment>
<dbReference type="InterPro" id="IPR047109">
    <property type="entry name" value="CAD-like"/>
</dbReference>
<evidence type="ECO:0000256" key="10">
    <source>
        <dbReference type="ARBA" id="ARBA00050997"/>
    </source>
</evidence>
<dbReference type="SUPFAM" id="SSF50129">
    <property type="entry name" value="GroES-like"/>
    <property type="match status" value="1"/>
</dbReference>
<dbReference type="GO" id="GO:0006066">
    <property type="term" value="P:alcohol metabolic process"/>
    <property type="evidence" value="ECO:0007669"/>
    <property type="project" value="UniProtKB-ARBA"/>
</dbReference>
<feature type="domain" description="Alcohol dehydrogenase-like N-terminal" evidence="12">
    <location>
        <begin position="33"/>
        <end position="154"/>
    </location>
</feature>
<evidence type="ECO:0000259" key="11">
    <source>
        <dbReference type="Pfam" id="PF00107"/>
    </source>
</evidence>
<evidence type="ECO:0000256" key="4">
    <source>
        <dbReference type="ARBA" id="ARBA00022553"/>
    </source>
</evidence>
<protein>
    <recommendedName>
        <fullName evidence="9">alcohol dehydrogenase (NADP(+))</fullName>
        <ecNumber evidence="9">1.1.1.2</ecNumber>
    </recommendedName>
</protein>
<accession>A0A072NTX2</accession>
<dbReference type="FunFam" id="3.40.50.720:FF:000158">
    <property type="entry name" value="Zinc-binding alcohol dehydrogenase"/>
    <property type="match status" value="1"/>
</dbReference>
<keyword evidence="7" id="KW-0521">NADP</keyword>
<dbReference type="PANTHER" id="PTHR42683">
    <property type="entry name" value="ALDEHYDE REDUCTASE"/>
    <property type="match status" value="1"/>
</dbReference>
<evidence type="ECO:0000313" key="13">
    <source>
        <dbReference type="EMBL" id="KEF51289.1"/>
    </source>
</evidence>
<dbReference type="OrthoDB" id="1879366at2759"/>